<keyword evidence="2" id="KW-1185">Reference proteome</keyword>
<dbReference type="AlphaFoldDB" id="X6MXR0"/>
<organism evidence="1 2">
    <name type="scientific">Reticulomyxa filosa</name>
    <dbReference type="NCBI Taxonomy" id="46433"/>
    <lineage>
        <taxon>Eukaryota</taxon>
        <taxon>Sar</taxon>
        <taxon>Rhizaria</taxon>
        <taxon>Retaria</taxon>
        <taxon>Foraminifera</taxon>
        <taxon>Monothalamids</taxon>
        <taxon>Reticulomyxidae</taxon>
        <taxon>Reticulomyxa</taxon>
    </lineage>
</organism>
<protein>
    <submittedName>
        <fullName evidence="1">Uncharacterized protein</fullName>
    </submittedName>
</protein>
<accession>X6MXR0</accession>
<name>X6MXR0_RETFI</name>
<feature type="non-terminal residue" evidence="1">
    <location>
        <position position="390"/>
    </location>
</feature>
<gene>
    <name evidence="1" type="ORF">RFI_18643</name>
</gene>
<reference evidence="1 2" key="1">
    <citation type="journal article" date="2013" name="Curr. Biol.">
        <title>The Genome of the Foraminiferan Reticulomyxa filosa.</title>
        <authorList>
            <person name="Glockner G."/>
            <person name="Hulsmann N."/>
            <person name="Schleicher M."/>
            <person name="Noegel A.A."/>
            <person name="Eichinger L."/>
            <person name="Gallinger C."/>
            <person name="Pawlowski J."/>
            <person name="Sierra R."/>
            <person name="Euteneuer U."/>
            <person name="Pillet L."/>
            <person name="Moustafa A."/>
            <person name="Platzer M."/>
            <person name="Groth M."/>
            <person name="Szafranski K."/>
            <person name="Schliwa M."/>
        </authorList>
    </citation>
    <scope>NUCLEOTIDE SEQUENCE [LARGE SCALE GENOMIC DNA]</scope>
</reference>
<evidence type="ECO:0000313" key="1">
    <source>
        <dbReference type="EMBL" id="ETO18621.1"/>
    </source>
</evidence>
<comment type="caution">
    <text evidence="1">The sequence shown here is derived from an EMBL/GenBank/DDBJ whole genome shotgun (WGS) entry which is preliminary data.</text>
</comment>
<evidence type="ECO:0000313" key="2">
    <source>
        <dbReference type="Proteomes" id="UP000023152"/>
    </source>
</evidence>
<dbReference type="OrthoDB" id="17798at2759"/>
<sequence>MKDKQLFKQLDQTKEYCETYYYKVPFKKLQSDLVPLNKFWCSYAEHVLSDEKEEKEERAFLSKHWLIATDSLNEMLLVLGVLDLPLTAEGPTLHENREDKRDPSVTLVTNDPCIVLVKQLKEIPLTKTSLVSINASFFDPDDTHIRDENGEKQDKLVDTFIPGKVYGMRAVATNLSSNALSLELLVELPQGSIPVSSGAYTKTSFLQLNAFSTTHQCFYFYWPQPGSYGLFPMCVSRKTKVIGTANVPKQLHVAIPQKDKPLDVKSWKDVTLHGRDADVLAFLQHNNPFDLDLSFIYHRCKDAAFFEAVCKTLRIYGLFDHRIWAYAIIHHKCVQELQEYLLRNSYFIQNVLQPVFRWIKYDDIENNAFAHLEYIPLVNARAHLLGQKKE</sequence>
<dbReference type="EMBL" id="ASPP01014659">
    <property type="protein sequence ID" value="ETO18621.1"/>
    <property type="molecule type" value="Genomic_DNA"/>
</dbReference>
<dbReference type="Proteomes" id="UP000023152">
    <property type="component" value="Unassembled WGS sequence"/>
</dbReference>
<proteinExistence type="predicted"/>